<dbReference type="RefSeq" id="WP_211106414.1">
    <property type="nucleotide sequence ID" value="NZ_JACIIZ010000011.1"/>
</dbReference>
<organism evidence="2 3">
    <name type="scientific">Nitrospirillum iridis</name>
    <dbReference type="NCBI Taxonomy" id="765888"/>
    <lineage>
        <taxon>Bacteria</taxon>
        <taxon>Pseudomonadati</taxon>
        <taxon>Pseudomonadota</taxon>
        <taxon>Alphaproteobacteria</taxon>
        <taxon>Rhodospirillales</taxon>
        <taxon>Azospirillaceae</taxon>
        <taxon>Nitrospirillum</taxon>
    </lineage>
</organism>
<proteinExistence type="predicted"/>
<reference evidence="2 3" key="1">
    <citation type="submission" date="2020-08" db="EMBL/GenBank/DDBJ databases">
        <title>Genomic Encyclopedia of Type Strains, Phase IV (KMG-IV): sequencing the most valuable type-strain genomes for metagenomic binning, comparative biology and taxonomic classification.</title>
        <authorList>
            <person name="Goeker M."/>
        </authorList>
    </citation>
    <scope>NUCLEOTIDE SEQUENCE [LARGE SCALE GENOMIC DNA]</scope>
    <source>
        <strain evidence="2 3">DSM 22198</strain>
    </source>
</reference>
<dbReference type="Gene3D" id="3.30.1540.10">
    <property type="entry name" value="formyl-coa transferase, domain 3"/>
    <property type="match status" value="1"/>
</dbReference>
<dbReference type="EMBL" id="JACIIZ010000011">
    <property type="protein sequence ID" value="MBB6253326.1"/>
    <property type="molecule type" value="Genomic_DNA"/>
</dbReference>
<accession>A0A7X0B2Q5</accession>
<dbReference type="PANTHER" id="PTHR48207">
    <property type="entry name" value="SUCCINATE--HYDROXYMETHYLGLUTARATE COA-TRANSFERASE"/>
    <property type="match status" value="1"/>
</dbReference>
<dbReference type="Gene3D" id="3.40.50.10540">
    <property type="entry name" value="Crotonobetainyl-coa:carnitine coa-transferase, domain 1"/>
    <property type="match status" value="1"/>
</dbReference>
<dbReference type="PANTHER" id="PTHR48207:SF3">
    <property type="entry name" value="SUCCINATE--HYDROXYMETHYLGLUTARATE COA-TRANSFERASE"/>
    <property type="match status" value="1"/>
</dbReference>
<dbReference type="InterPro" id="IPR023606">
    <property type="entry name" value="CoA-Trfase_III_dom_1_sf"/>
</dbReference>
<dbReference type="Proteomes" id="UP000539175">
    <property type="component" value="Unassembled WGS sequence"/>
</dbReference>
<comment type="caution">
    <text evidence="2">The sequence shown here is derived from an EMBL/GenBank/DDBJ whole genome shotgun (WGS) entry which is preliminary data.</text>
</comment>
<dbReference type="InterPro" id="IPR044855">
    <property type="entry name" value="CoA-Trfase_III_dom3_sf"/>
</dbReference>
<keyword evidence="1 2" id="KW-0808">Transferase</keyword>
<dbReference type="InterPro" id="IPR050483">
    <property type="entry name" value="CoA-transferase_III_domain"/>
</dbReference>
<dbReference type="SUPFAM" id="SSF89796">
    <property type="entry name" value="CoA-transferase family III (CaiB/BaiF)"/>
    <property type="match status" value="1"/>
</dbReference>
<dbReference type="Pfam" id="PF02515">
    <property type="entry name" value="CoA_transf_3"/>
    <property type="match status" value="1"/>
</dbReference>
<dbReference type="InterPro" id="IPR003673">
    <property type="entry name" value="CoA-Trfase_fam_III"/>
</dbReference>
<name>A0A7X0B2Q5_9PROT</name>
<evidence type="ECO:0000313" key="3">
    <source>
        <dbReference type="Proteomes" id="UP000539175"/>
    </source>
</evidence>
<evidence type="ECO:0000313" key="2">
    <source>
        <dbReference type="EMBL" id="MBB6253326.1"/>
    </source>
</evidence>
<sequence length="382" mass="41616">MTALRTIRIIELAEGVAGEYCGKLLADFGASVIKIERPGTGSPTRHMGPFKDDVPGTDTSGLFAYLNTNKKSVTLDLAIEAGVTALRTLLDHADVVIDDHDPEWLAAMGLDPRHLADARPGLILCAITPFGFTARDSRHRNATDLTVMHASGWAYHTPSGETDRPPLKGAGRFLASYEAGLEAAMCVAAALHDGLGRFIDVSAQEVMASRVDYVLGQMVAGDMDVDARRTRFDLGGPAGIFPCRQGHAYVWMSAPSHWQAIRQLLGDPDWVRAFPDDWLERGLTPERIAECRTRLGDWLRSQDKDEVSARAQQRGLTMVPVNDPDDLLRSPQFTHRGFFRELDHPALGHAVYPTVPYKLSATPAHLAAAAPLLGQHTAETIG</sequence>
<evidence type="ECO:0000256" key="1">
    <source>
        <dbReference type="ARBA" id="ARBA00022679"/>
    </source>
</evidence>
<gene>
    <name evidence="2" type="ORF">FHS74_003895</name>
</gene>
<keyword evidence="3" id="KW-1185">Reference proteome</keyword>
<protein>
    <submittedName>
        <fullName evidence="2">Crotonobetainyl-CoA:carnitine CoA-transferase CaiB-like acyl-CoA transferase</fullName>
    </submittedName>
</protein>
<dbReference type="AlphaFoldDB" id="A0A7X0B2Q5"/>
<dbReference type="GO" id="GO:0008410">
    <property type="term" value="F:CoA-transferase activity"/>
    <property type="evidence" value="ECO:0007669"/>
    <property type="project" value="TreeGrafter"/>
</dbReference>